<dbReference type="HOGENOM" id="CLU_2278594_0_0_1"/>
<dbReference type="InParanoid" id="A0A0C3PG76"/>
<evidence type="ECO:0000313" key="2">
    <source>
        <dbReference type="Proteomes" id="UP000054217"/>
    </source>
</evidence>
<reference evidence="1 2" key="1">
    <citation type="submission" date="2014-04" db="EMBL/GenBank/DDBJ databases">
        <authorList>
            <consortium name="DOE Joint Genome Institute"/>
            <person name="Kuo A."/>
            <person name="Kohler A."/>
            <person name="Costa M.D."/>
            <person name="Nagy L.G."/>
            <person name="Floudas D."/>
            <person name="Copeland A."/>
            <person name="Barry K.W."/>
            <person name="Cichocki N."/>
            <person name="Veneault-Fourrey C."/>
            <person name="LaButti K."/>
            <person name="Lindquist E.A."/>
            <person name="Lipzen A."/>
            <person name="Lundell T."/>
            <person name="Morin E."/>
            <person name="Murat C."/>
            <person name="Sun H."/>
            <person name="Tunlid A."/>
            <person name="Henrissat B."/>
            <person name="Grigoriev I.V."/>
            <person name="Hibbett D.S."/>
            <person name="Martin F."/>
            <person name="Nordberg H.P."/>
            <person name="Cantor M.N."/>
            <person name="Hua S.X."/>
        </authorList>
    </citation>
    <scope>NUCLEOTIDE SEQUENCE [LARGE SCALE GENOMIC DNA]</scope>
    <source>
        <strain evidence="1 2">Marx 270</strain>
    </source>
</reference>
<reference evidence="2" key="2">
    <citation type="submission" date="2015-01" db="EMBL/GenBank/DDBJ databases">
        <title>Evolutionary Origins and Diversification of the Mycorrhizal Mutualists.</title>
        <authorList>
            <consortium name="DOE Joint Genome Institute"/>
            <consortium name="Mycorrhizal Genomics Consortium"/>
            <person name="Kohler A."/>
            <person name="Kuo A."/>
            <person name="Nagy L.G."/>
            <person name="Floudas D."/>
            <person name="Copeland A."/>
            <person name="Barry K.W."/>
            <person name="Cichocki N."/>
            <person name="Veneault-Fourrey C."/>
            <person name="LaButti K."/>
            <person name="Lindquist E.A."/>
            <person name="Lipzen A."/>
            <person name="Lundell T."/>
            <person name="Morin E."/>
            <person name="Murat C."/>
            <person name="Riley R."/>
            <person name="Ohm R."/>
            <person name="Sun H."/>
            <person name="Tunlid A."/>
            <person name="Henrissat B."/>
            <person name="Grigoriev I.V."/>
            <person name="Hibbett D.S."/>
            <person name="Martin F."/>
        </authorList>
    </citation>
    <scope>NUCLEOTIDE SEQUENCE [LARGE SCALE GENOMIC DNA]</scope>
    <source>
        <strain evidence="2">Marx 270</strain>
    </source>
</reference>
<dbReference type="AlphaFoldDB" id="A0A0C3PG76"/>
<dbReference type="Proteomes" id="UP000054217">
    <property type="component" value="Unassembled WGS sequence"/>
</dbReference>
<organism evidence="1 2">
    <name type="scientific">Pisolithus tinctorius Marx 270</name>
    <dbReference type="NCBI Taxonomy" id="870435"/>
    <lineage>
        <taxon>Eukaryota</taxon>
        <taxon>Fungi</taxon>
        <taxon>Dikarya</taxon>
        <taxon>Basidiomycota</taxon>
        <taxon>Agaricomycotina</taxon>
        <taxon>Agaricomycetes</taxon>
        <taxon>Agaricomycetidae</taxon>
        <taxon>Boletales</taxon>
        <taxon>Sclerodermatineae</taxon>
        <taxon>Pisolithaceae</taxon>
        <taxon>Pisolithus</taxon>
    </lineage>
</organism>
<evidence type="ECO:0000313" key="1">
    <source>
        <dbReference type="EMBL" id="KIO06949.1"/>
    </source>
</evidence>
<name>A0A0C3PG76_PISTI</name>
<proteinExistence type="predicted"/>
<dbReference type="EMBL" id="KN831961">
    <property type="protein sequence ID" value="KIO06949.1"/>
    <property type="molecule type" value="Genomic_DNA"/>
</dbReference>
<sequence>MAMAEQGYPLLASPLLVLAILAYVPYAQYRIATSHSCILQLCSGRALCCRGRCFIPCLGWVARTRILWLSFMRFEALLRSIDPDRPFIFVTSKIFVQCRSPY</sequence>
<protein>
    <submittedName>
        <fullName evidence="1">Uncharacterized protein</fullName>
    </submittedName>
</protein>
<gene>
    <name evidence="1" type="ORF">M404DRAFT_998384</name>
</gene>
<accession>A0A0C3PG76</accession>
<keyword evidence="2" id="KW-1185">Reference proteome</keyword>